<dbReference type="InterPro" id="IPR012947">
    <property type="entry name" value="tRNA_SAD"/>
</dbReference>
<dbReference type="Pfam" id="PF07973">
    <property type="entry name" value="tRNA_SAD"/>
    <property type="match status" value="1"/>
</dbReference>
<evidence type="ECO:0000313" key="3">
    <source>
        <dbReference type="EMBL" id="OAB88508.1"/>
    </source>
</evidence>
<name>A0A176QFT6_9MICO</name>
<dbReference type="InterPro" id="IPR051335">
    <property type="entry name" value="Alanyl-tRNA_Editing_Enzymes"/>
</dbReference>
<evidence type="ECO:0000256" key="1">
    <source>
        <dbReference type="ARBA" id="ARBA00001947"/>
    </source>
</evidence>
<feature type="domain" description="Threonyl/alanyl tRNA synthetase SAD" evidence="2">
    <location>
        <begin position="174"/>
        <end position="217"/>
    </location>
</feature>
<reference evidence="3 4" key="1">
    <citation type="submission" date="2016-01" db="EMBL/GenBank/DDBJ databases">
        <title>Janibacter melonis strain CD11_4 genome sequencing and assembly.</title>
        <authorList>
            <person name="Nair G.R."/>
            <person name="Kaur G."/>
            <person name="Chander A.M."/>
            <person name="Mayilraj S."/>
        </authorList>
    </citation>
    <scope>NUCLEOTIDE SEQUENCE [LARGE SCALE GENOMIC DNA]</scope>
    <source>
        <strain evidence="3 4">CD11-4</strain>
    </source>
</reference>
<protein>
    <recommendedName>
        <fullName evidence="2">Threonyl/alanyl tRNA synthetase SAD domain-containing protein</fullName>
    </recommendedName>
</protein>
<dbReference type="Gene3D" id="2.40.30.130">
    <property type="match status" value="1"/>
</dbReference>
<comment type="cofactor">
    <cofactor evidence="1">
        <name>Zn(2+)</name>
        <dbReference type="ChEBI" id="CHEBI:29105"/>
    </cofactor>
</comment>
<proteinExistence type="predicted"/>
<dbReference type="PANTHER" id="PTHR43462:SF2">
    <property type="entry name" value="THREONYL AND ALANYL TRNA SYNTHETASE SECOND ADDITIONAL DOMAIN-CONTAINING PROTEIN"/>
    <property type="match status" value="1"/>
</dbReference>
<evidence type="ECO:0000259" key="2">
    <source>
        <dbReference type="SMART" id="SM00863"/>
    </source>
</evidence>
<dbReference type="AlphaFoldDB" id="A0A176QFT6"/>
<dbReference type="PANTHER" id="PTHR43462">
    <property type="entry name" value="ALANYL-TRNA EDITING PROTEIN"/>
    <property type="match status" value="1"/>
</dbReference>
<dbReference type="RefSeq" id="WP_068270442.1">
    <property type="nucleotide sequence ID" value="NZ_LQZG01000001.1"/>
</dbReference>
<dbReference type="SUPFAM" id="SSF55186">
    <property type="entry name" value="ThrRS/AlaRS common domain"/>
    <property type="match status" value="1"/>
</dbReference>
<accession>A0A176QFT6</accession>
<dbReference type="Gene3D" id="3.30.980.10">
    <property type="entry name" value="Threonyl-trna Synthetase, Chain A, domain 2"/>
    <property type="match status" value="1"/>
</dbReference>
<dbReference type="SMART" id="SM00863">
    <property type="entry name" value="tRNA_SAD"/>
    <property type="match status" value="1"/>
</dbReference>
<dbReference type="Proteomes" id="UP000076976">
    <property type="component" value="Unassembled WGS sequence"/>
</dbReference>
<dbReference type="EMBL" id="LQZG01000001">
    <property type="protein sequence ID" value="OAB88508.1"/>
    <property type="molecule type" value="Genomic_DNA"/>
</dbReference>
<dbReference type="GO" id="GO:0004812">
    <property type="term" value="F:aminoacyl-tRNA ligase activity"/>
    <property type="evidence" value="ECO:0007669"/>
    <property type="project" value="InterPro"/>
</dbReference>
<comment type="caution">
    <text evidence="3">The sequence shown here is derived from an EMBL/GenBank/DDBJ whole genome shotgun (WGS) entry which is preliminary data.</text>
</comment>
<dbReference type="InterPro" id="IPR018163">
    <property type="entry name" value="Thr/Ala-tRNA-synth_IIc_edit"/>
</dbReference>
<dbReference type="GO" id="GO:0005524">
    <property type="term" value="F:ATP binding"/>
    <property type="evidence" value="ECO:0007669"/>
    <property type="project" value="InterPro"/>
</dbReference>
<gene>
    <name evidence="3" type="ORF">AWH69_01495</name>
</gene>
<sequence length="222" mass="23655">MSVEQSRAYWQDTYLFQTRTEVVATSAEPAGIAVREGIVHPKGGGQPDDVVTVDGSPASVSKDADGVVWLHPESGVAQEGSEVDVAIDPDVRRRHAALHSAGHLLDACVTPLGYRNVGLSHTPGQAFLLYDLDGGSLPEGEDEKAALVERVLERAREHVAAALAYSAEVDDEGVRRVSIENLQTDPCGGTHVRSTADLAGIAITRVRTKKGQLKLSYTAEHA</sequence>
<keyword evidence="4" id="KW-1185">Reference proteome</keyword>
<evidence type="ECO:0000313" key="4">
    <source>
        <dbReference type="Proteomes" id="UP000076976"/>
    </source>
</evidence>
<organism evidence="3 4">
    <name type="scientific">Janibacter melonis</name>
    <dbReference type="NCBI Taxonomy" id="262209"/>
    <lineage>
        <taxon>Bacteria</taxon>
        <taxon>Bacillati</taxon>
        <taxon>Actinomycetota</taxon>
        <taxon>Actinomycetes</taxon>
        <taxon>Micrococcales</taxon>
        <taxon>Intrasporangiaceae</taxon>
        <taxon>Janibacter</taxon>
    </lineage>
</organism>
<dbReference type="GO" id="GO:0043039">
    <property type="term" value="P:tRNA aminoacylation"/>
    <property type="evidence" value="ECO:0007669"/>
    <property type="project" value="InterPro"/>
</dbReference>
<dbReference type="STRING" id="262209.AWH69_01495"/>